<keyword evidence="5" id="KW-1185">Reference proteome</keyword>
<dbReference type="EMBL" id="CP003326">
    <property type="protein sequence ID" value="AFS77823.1"/>
    <property type="molecule type" value="Genomic_DNA"/>
</dbReference>
<dbReference type="OrthoDB" id="9773308at2"/>
<evidence type="ECO:0000259" key="3">
    <source>
        <dbReference type="PROSITE" id="PS50937"/>
    </source>
</evidence>
<dbReference type="SMART" id="SM00871">
    <property type="entry name" value="AraC_E_bind"/>
    <property type="match status" value="1"/>
</dbReference>
<dbReference type="PROSITE" id="PS50937">
    <property type="entry name" value="HTH_MERR_2"/>
    <property type="match status" value="1"/>
</dbReference>
<dbReference type="KEGG" id="cad:Curi_c07500"/>
<protein>
    <submittedName>
        <fullName evidence="4">MerR family HTH transcriptional regulator</fullName>
    </submittedName>
</protein>
<dbReference type="Gene3D" id="1.10.1660.10">
    <property type="match status" value="1"/>
</dbReference>
<reference evidence="4 5" key="1">
    <citation type="journal article" date="2012" name="PLoS ONE">
        <title>The purine-utilizing bacterium Clostridium acidurici 9a: a genome-guided metabolic reconsideration.</title>
        <authorList>
            <person name="Hartwich K."/>
            <person name="Poehlein A."/>
            <person name="Daniel R."/>
        </authorList>
    </citation>
    <scope>NUCLEOTIDE SEQUENCE [LARGE SCALE GENOMIC DNA]</scope>
    <source>
        <strain evidence="5">ATCC 7906 / DSM 604 / BCRC 14475 / CIP 104303 / KCTC 5404 / NCIMB 10678 / 9a</strain>
    </source>
</reference>
<dbReference type="PANTHER" id="PTHR30204">
    <property type="entry name" value="REDOX-CYCLING DRUG-SENSING TRANSCRIPTIONAL ACTIVATOR SOXR"/>
    <property type="match status" value="1"/>
</dbReference>
<dbReference type="AlphaFoldDB" id="K0AVE8"/>
<dbReference type="SMART" id="SM00422">
    <property type="entry name" value="HTH_MERR"/>
    <property type="match status" value="1"/>
</dbReference>
<dbReference type="Pfam" id="PF06445">
    <property type="entry name" value="GyrI-like"/>
    <property type="match status" value="1"/>
</dbReference>
<dbReference type="GO" id="GO:0003700">
    <property type="term" value="F:DNA-binding transcription factor activity"/>
    <property type="evidence" value="ECO:0007669"/>
    <property type="project" value="InterPro"/>
</dbReference>
<dbReference type="InterPro" id="IPR000551">
    <property type="entry name" value="MerR-type_HTH_dom"/>
</dbReference>
<dbReference type="STRING" id="1128398.Curi_c07500"/>
<dbReference type="eggNOG" id="COG0789">
    <property type="taxonomic scope" value="Bacteria"/>
</dbReference>
<accession>K0AVE8</accession>
<gene>
    <name evidence="4" type="ordered locus">Curi_c07500</name>
</gene>
<keyword evidence="1" id="KW-0238">DNA-binding</keyword>
<evidence type="ECO:0000313" key="5">
    <source>
        <dbReference type="Proteomes" id="UP000006094"/>
    </source>
</evidence>
<feature type="domain" description="HTH merR-type" evidence="3">
    <location>
        <begin position="1"/>
        <end position="71"/>
    </location>
</feature>
<feature type="coiled-coil region" evidence="2">
    <location>
        <begin position="78"/>
        <end position="112"/>
    </location>
</feature>
<dbReference type="InterPro" id="IPR009061">
    <property type="entry name" value="DNA-bd_dom_put_sf"/>
</dbReference>
<dbReference type="HOGENOM" id="CLU_065103_2_2_9"/>
<proteinExistence type="predicted"/>
<evidence type="ECO:0000313" key="4">
    <source>
        <dbReference type="EMBL" id="AFS77823.1"/>
    </source>
</evidence>
<dbReference type="GO" id="GO:0003677">
    <property type="term" value="F:DNA binding"/>
    <property type="evidence" value="ECO:0007669"/>
    <property type="project" value="UniProtKB-KW"/>
</dbReference>
<dbReference type="SUPFAM" id="SSF46955">
    <property type="entry name" value="Putative DNA-binding domain"/>
    <property type="match status" value="1"/>
</dbReference>
<dbReference type="InterPro" id="IPR011256">
    <property type="entry name" value="Reg_factor_effector_dom_sf"/>
</dbReference>
<dbReference type="PROSITE" id="PS00552">
    <property type="entry name" value="HTH_MERR_1"/>
    <property type="match status" value="1"/>
</dbReference>
<evidence type="ECO:0000256" key="2">
    <source>
        <dbReference type="SAM" id="Coils"/>
    </source>
</evidence>
<dbReference type="CDD" id="cd01107">
    <property type="entry name" value="HTH_BmrR"/>
    <property type="match status" value="1"/>
</dbReference>
<dbReference type="InterPro" id="IPR047057">
    <property type="entry name" value="MerR_fam"/>
</dbReference>
<dbReference type="PANTHER" id="PTHR30204:SF97">
    <property type="entry name" value="MERR FAMILY REGULATORY PROTEIN"/>
    <property type="match status" value="1"/>
</dbReference>
<keyword evidence="2" id="KW-0175">Coiled coil</keyword>
<dbReference type="InterPro" id="IPR029442">
    <property type="entry name" value="GyrI-like"/>
</dbReference>
<dbReference type="InterPro" id="IPR010499">
    <property type="entry name" value="AraC_E-bd"/>
</dbReference>
<dbReference type="Proteomes" id="UP000006094">
    <property type="component" value="Chromosome"/>
</dbReference>
<dbReference type="SUPFAM" id="SSF55136">
    <property type="entry name" value="Probable bacterial effector-binding domain"/>
    <property type="match status" value="1"/>
</dbReference>
<sequence length="270" mass="31133">MFKIGDFSKLARVSIRMLRYYDEVGLFNPTKVDDFTGYRYYSAKQITKLNLIVSLRDMGFNVAEISVAINEESDNRLKEMLSQKRDEAESKIILEQEKLKKINSVIKNLKKERVNMSYNVTLKTVPSYNVVSLRDTIPAHDKEGLLWERLSKYIENKGIQCGNVYYATYHEEGYKENEVDVEVVMDVAELLESDGDFVFKQSEPIKQAVSILVPGDYSNLLPAYNFLGNWIEENGYVIVGKTRQLPIKGPWNEKNTSNYLSEVQIPVEKL</sequence>
<dbReference type="Gene3D" id="3.20.80.10">
    <property type="entry name" value="Regulatory factor, effector binding domain"/>
    <property type="match status" value="1"/>
</dbReference>
<name>K0AVE8_GOTA9</name>
<dbReference type="RefSeq" id="WP_014966960.1">
    <property type="nucleotide sequence ID" value="NC_018664.1"/>
</dbReference>
<evidence type="ECO:0000256" key="1">
    <source>
        <dbReference type="ARBA" id="ARBA00023125"/>
    </source>
</evidence>
<dbReference type="Pfam" id="PF13411">
    <property type="entry name" value="MerR_1"/>
    <property type="match status" value="1"/>
</dbReference>
<organism evidence="4 5">
    <name type="scientific">Gottschalkia acidurici (strain ATCC 7906 / DSM 604 / BCRC 14475 / CIP 104303 / KCTC 5404 / NCIMB 10678 / 9a)</name>
    <name type="common">Clostridium acidurici</name>
    <dbReference type="NCBI Taxonomy" id="1128398"/>
    <lineage>
        <taxon>Bacteria</taxon>
        <taxon>Bacillati</taxon>
        <taxon>Bacillota</taxon>
        <taxon>Tissierellia</taxon>
        <taxon>Tissierellales</taxon>
        <taxon>Gottschalkiaceae</taxon>
        <taxon>Gottschalkia</taxon>
    </lineage>
</organism>
<dbReference type="PATRIC" id="fig|1128398.3.peg.798"/>